<dbReference type="InterPro" id="IPR005534">
    <property type="entry name" value="Curli_assmbl/transp-comp_CsgG"/>
</dbReference>
<feature type="signal peptide" evidence="1">
    <location>
        <begin position="1"/>
        <end position="24"/>
    </location>
</feature>
<organism evidence="2 3">
    <name type="scientific">Candidatus Desantisbacteria bacterium CG_4_10_14_0_8_um_filter_48_22</name>
    <dbReference type="NCBI Taxonomy" id="1974543"/>
    <lineage>
        <taxon>Bacteria</taxon>
        <taxon>Candidatus Desantisiibacteriota</taxon>
    </lineage>
</organism>
<name>A0A2M7SE01_9BACT</name>
<evidence type="ECO:0000256" key="1">
    <source>
        <dbReference type="SAM" id="SignalP"/>
    </source>
</evidence>
<dbReference type="PROSITE" id="PS51257">
    <property type="entry name" value="PROKAR_LIPOPROTEIN"/>
    <property type="match status" value="1"/>
</dbReference>
<dbReference type="Pfam" id="PF03783">
    <property type="entry name" value="CsgG"/>
    <property type="match status" value="1"/>
</dbReference>
<evidence type="ECO:0000313" key="3">
    <source>
        <dbReference type="Proteomes" id="UP000229307"/>
    </source>
</evidence>
<gene>
    <name evidence="2" type="ORF">COY52_04245</name>
</gene>
<evidence type="ECO:0008006" key="4">
    <source>
        <dbReference type="Google" id="ProtNLM"/>
    </source>
</evidence>
<dbReference type="EMBL" id="PFMR01000109">
    <property type="protein sequence ID" value="PIZ17533.1"/>
    <property type="molecule type" value="Genomic_DNA"/>
</dbReference>
<comment type="caution">
    <text evidence="2">The sequence shown here is derived from an EMBL/GenBank/DDBJ whole genome shotgun (WGS) entry which is preliminary data.</text>
</comment>
<accession>A0A2M7SE01</accession>
<protein>
    <recommendedName>
        <fullName evidence="4">Penicillin-binding protein activator LpoB</fullName>
    </recommendedName>
</protein>
<sequence>MYRKMLLILSVVMVAGCAAPPAAYKVTNFFLDANSLKDIREKRVAVLPFKNVSGDVLAGEKATEEFNLQLGKTGHFTLVERLRIQEVFKEQDFDPERLDESTAVKIGKMLGAHGVVLGTLSAYKPGEAGISVRLVSVEKGSQVWQAKDTFRSSDSRIQALVDPQDRDRMKKDPEFLLQILCREIANTIPR</sequence>
<dbReference type="Gene3D" id="3.40.50.10610">
    <property type="entry name" value="ABC-type transport auxiliary lipoprotein component"/>
    <property type="match status" value="1"/>
</dbReference>
<proteinExistence type="predicted"/>
<dbReference type="AlphaFoldDB" id="A0A2M7SE01"/>
<dbReference type="Proteomes" id="UP000229307">
    <property type="component" value="Unassembled WGS sequence"/>
</dbReference>
<evidence type="ECO:0000313" key="2">
    <source>
        <dbReference type="EMBL" id="PIZ17533.1"/>
    </source>
</evidence>
<feature type="chain" id="PRO_5014637176" description="Penicillin-binding protein activator LpoB" evidence="1">
    <location>
        <begin position="25"/>
        <end position="190"/>
    </location>
</feature>
<reference evidence="3" key="1">
    <citation type="submission" date="2017-09" db="EMBL/GenBank/DDBJ databases">
        <title>Depth-based differentiation of microbial function through sediment-hosted aquifers and enrichment of novel symbionts in the deep terrestrial subsurface.</title>
        <authorList>
            <person name="Probst A.J."/>
            <person name="Ladd B."/>
            <person name="Jarett J.K."/>
            <person name="Geller-Mcgrath D.E."/>
            <person name="Sieber C.M.K."/>
            <person name="Emerson J.B."/>
            <person name="Anantharaman K."/>
            <person name="Thomas B.C."/>
            <person name="Malmstrom R."/>
            <person name="Stieglmeier M."/>
            <person name="Klingl A."/>
            <person name="Woyke T."/>
            <person name="Ryan C.M."/>
            <person name="Banfield J.F."/>
        </authorList>
    </citation>
    <scope>NUCLEOTIDE SEQUENCE [LARGE SCALE GENOMIC DNA]</scope>
</reference>
<keyword evidence="1" id="KW-0732">Signal</keyword>
<dbReference type="GO" id="GO:0030288">
    <property type="term" value="C:outer membrane-bounded periplasmic space"/>
    <property type="evidence" value="ECO:0007669"/>
    <property type="project" value="InterPro"/>
</dbReference>